<protein>
    <recommendedName>
        <fullName evidence="2">SWIM-type domain-containing protein</fullName>
    </recommendedName>
</protein>
<comment type="caution">
    <text evidence="3">The sequence shown here is derived from an EMBL/GenBank/DDBJ whole genome shotgun (WGS) entry which is preliminary data.</text>
</comment>
<dbReference type="InterPro" id="IPR007527">
    <property type="entry name" value="Znf_SWIM"/>
</dbReference>
<keyword evidence="1" id="KW-0479">Metal-binding</keyword>
<dbReference type="AlphaFoldDB" id="A0A6P1DSC8"/>
<evidence type="ECO:0000256" key="1">
    <source>
        <dbReference type="PROSITE-ProRule" id="PRU00325"/>
    </source>
</evidence>
<dbReference type="Proteomes" id="UP000471640">
    <property type="component" value="Unassembled WGS sequence"/>
</dbReference>
<keyword evidence="1" id="KW-0862">Zinc</keyword>
<proteinExistence type="predicted"/>
<feature type="domain" description="SWIM-type" evidence="2">
    <location>
        <begin position="117"/>
        <end position="152"/>
    </location>
</feature>
<dbReference type="RefSeq" id="WP_164653109.1">
    <property type="nucleotide sequence ID" value="NZ_JAAIJR010000021.1"/>
</dbReference>
<dbReference type="EMBL" id="JAAIJR010000021">
    <property type="protein sequence ID" value="NEX20083.1"/>
    <property type="molecule type" value="Genomic_DNA"/>
</dbReference>
<dbReference type="GO" id="GO:0008270">
    <property type="term" value="F:zinc ion binding"/>
    <property type="evidence" value="ECO:0007669"/>
    <property type="project" value="UniProtKB-KW"/>
</dbReference>
<keyword evidence="4" id="KW-1185">Reference proteome</keyword>
<evidence type="ECO:0000313" key="3">
    <source>
        <dbReference type="EMBL" id="NEX20083.1"/>
    </source>
</evidence>
<name>A0A6P1DSC8_9GAMM</name>
<sequence>MAQQSKTWWGQRFIAALEGCMDRGRLQRGRSYSGDNRILSFGIEKALVSATVRGNVNAYFGVYKEPRYKTQIRLAPIPDKDWDKAIATLGSNAALVSQLLLGEMPERIDQVFAGMQLNLLPQSRKDFALTDCSCPDYANPCKHIAGVYYRLAGQLDSDPFLLFELRGLSRDRLHKALSETPLGKALVSMMDERVEAAEPAESFFTRPKGAESAPNYRDFWTGGKRLPTEIEPATPPVVSGILVRKAGDFPGFWERDHSFVEVMEDLYGRVRGKRQGVL</sequence>
<dbReference type="PROSITE" id="PS50966">
    <property type="entry name" value="ZF_SWIM"/>
    <property type="match status" value="1"/>
</dbReference>
<dbReference type="Pfam" id="PF04434">
    <property type="entry name" value="SWIM"/>
    <property type="match status" value="1"/>
</dbReference>
<dbReference type="PANTHER" id="PTHR38133:SF1">
    <property type="entry name" value="SLR1429 PROTEIN"/>
    <property type="match status" value="1"/>
</dbReference>
<gene>
    <name evidence="3" type="ORF">G3480_07100</name>
</gene>
<dbReference type="PANTHER" id="PTHR38133">
    <property type="entry name" value="SLR1429 PROTEIN"/>
    <property type="match status" value="1"/>
</dbReference>
<organism evidence="3 4">
    <name type="scientific">Thiorhodococcus mannitoliphagus</name>
    <dbReference type="NCBI Taxonomy" id="329406"/>
    <lineage>
        <taxon>Bacteria</taxon>
        <taxon>Pseudomonadati</taxon>
        <taxon>Pseudomonadota</taxon>
        <taxon>Gammaproteobacteria</taxon>
        <taxon>Chromatiales</taxon>
        <taxon>Chromatiaceae</taxon>
        <taxon>Thiorhodococcus</taxon>
    </lineage>
</organism>
<evidence type="ECO:0000313" key="4">
    <source>
        <dbReference type="Proteomes" id="UP000471640"/>
    </source>
</evidence>
<keyword evidence="1" id="KW-0863">Zinc-finger</keyword>
<accession>A0A6P1DSC8</accession>
<evidence type="ECO:0000259" key="2">
    <source>
        <dbReference type="PROSITE" id="PS50966"/>
    </source>
</evidence>
<reference evidence="4" key="1">
    <citation type="journal article" date="2020" name="Microbiol. Resour. Announc.">
        <title>Draft Genome Sequences of Thiorhodococcus mannitoliphagus and Thiorhodococcus minor, Purple Sulfur Photosynthetic Bacteria in the Gammaproteobacterial Family Chromatiaceae.</title>
        <authorList>
            <person name="Aviles F.A."/>
            <person name="Meyer T.E."/>
            <person name="Kyndt J.A."/>
        </authorList>
    </citation>
    <scope>NUCLEOTIDE SEQUENCE [LARGE SCALE GENOMIC DNA]</scope>
    <source>
        <strain evidence="4">DSM 18266</strain>
    </source>
</reference>
<reference evidence="3 4" key="2">
    <citation type="submission" date="2020-02" db="EMBL/GenBank/DDBJ databases">
        <title>Genome sequences of Thiorhodococcus mannitoliphagus and Thiorhodococcus minor, purple sulfur photosynthetic bacteria in the gammaproteobacterial family, Chromatiaceae.</title>
        <authorList>
            <person name="Aviles F.A."/>
            <person name="Meyer T.E."/>
            <person name="Kyndt J.A."/>
        </authorList>
    </citation>
    <scope>NUCLEOTIDE SEQUENCE [LARGE SCALE GENOMIC DNA]</scope>
    <source>
        <strain evidence="3 4">DSM 18266</strain>
    </source>
</reference>